<keyword evidence="2" id="KW-0812">Transmembrane</keyword>
<dbReference type="PANTHER" id="PTHR31325">
    <property type="entry name" value="OS01G0798800 PROTEIN-RELATED"/>
    <property type="match status" value="1"/>
</dbReference>
<dbReference type="Pfam" id="PF13968">
    <property type="entry name" value="DUF4220"/>
    <property type="match status" value="1"/>
</dbReference>
<evidence type="ECO:0000256" key="1">
    <source>
        <dbReference type="SAM" id="MobiDB-lite"/>
    </source>
</evidence>
<dbReference type="EMBL" id="JANJYJ010000004">
    <property type="protein sequence ID" value="KAK3220358.1"/>
    <property type="molecule type" value="Genomic_DNA"/>
</dbReference>
<evidence type="ECO:0000313" key="5">
    <source>
        <dbReference type="Proteomes" id="UP001281410"/>
    </source>
</evidence>
<gene>
    <name evidence="4" type="ORF">Dsin_014328</name>
</gene>
<comment type="caution">
    <text evidence="4">The sequence shown here is derived from an EMBL/GenBank/DDBJ whole genome shotgun (WGS) entry which is preliminary data.</text>
</comment>
<proteinExistence type="predicted"/>
<accession>A0AAE0E9Q7</accession>
<protein>
    <recommendedName>
        <fullName evidence="3">DUF4220 domain-containing protein</fullName>
    </recommendedName>
</protein>
<feature type="domain" description="DUF4220" evidence="3">
    <location>
        <begin position="51"/>
        <end position="397"/>
    </location>
</feature>
<feature type="transmembrane region" description="Helical" evidence="2">
    <location>
        <begin position="321"/>
        <end position="346"/>
    </location>
</feature>
<feature type="transmembrane region" description="Helical" evidence="2">
    <location>
        <begin position="140"/>
        <end position="158"/>
    </location>
</feature>
<feature type="transmembrane region" description="Helical" evidence="2">
    <location>
        <begin position="48"/>
        <end position="69"/>
    </location>
</feature>
<sequence length="740" mass="86304">MQLFPEKIINLWNRSQVRVMILFSLVLQIILIIFSNQRKLTARMWIRIIVWSAYLTADWVATVALGNLASTIGDSEDSTTVPNNALQEFWAPFLLLHLGGPDTITAYSLEDNELWLRHFVGLNIQVGVAFYVFFRSWGNSALTFLTIPIFISGIIKYGERTYALWSSSSEHFRDSLPSSPDSCQDFVKYVDQDMSGKRAEGSEEAMVIPQNSINRENHYLVLAYFLFNRTKFFFAKRTLDEKERLCIYSIFKNRQDAKEVFKLIAVELELIYDMFYTKAAIVYSRLGIFFRCITFSCSFSALVFFFTIIDTHAYPLIDISITYLLLVGAVLLEVYALILLFLSYWAKLWLIKLKNSQHNSLSKSWVNLFWKFFSHSQTLLTRTKRWSESMGQYNLLRFCLKTVQPSCIEVQKLPFTRKLIERNYLTWVDVNSDRHLQEKILGYLKEQGGMLHMNKISYLGRDPLLSRRGNFALRERHQFDKLASQWCTIGVEFVDSLIIWHIATDLCYHGDLYDMYRGNIVDSNCKISKYLSDYMLYLLVFRQSMLPKGIGEVRYRETCAEATKLFKQKRDDDISSESKACKALLQHFSNLLQNFENMLQNDEKNADDFNEFFKGESHSLLKYGLMVSKQLQNVHERKWEIISDVWVEMLIYAAHNCGWKEHAQQLGKGGELLTHVCLLMTHFGLTKQYVSTHLLSFTPEWEKQMPSLSDLEVSDLEEEETNASDLDRMNLEECTTQQKL</sequence>
<dbReference type="InterPro" id="IPR025315">
    <property type="entry name" value="DUF4220"/>
</dbReference>
<evidence type="ECO:0000256" key="2">
    <source>
        <dbReference type="SAM" id="Phobius"/>
    </source>
</evidence>
<keyword evidence="2" id="KW-0472">Membrane</keyword>
<evidence type="ECO:0000313" key="4">
    <source>
        <dbReference type="EMBL" id="KAK3220358.1"/>
    </source>
</evidence>
<keyword evidence="5" id="KW-1185">Reference proteome</keyword>
<organism evidence="4 5">
    <name type="scientific">Dipteronia sinensis</name>
    <dbReference type="NCBI Taxonomy" id="43782"/>
    <lineage>
        <taxon>Eukaryota</taxon>
        <taxon>Viridiplantae</taxon>
        <taxon>Streptophyta</taxon>
        <taxon>Embryophyta</taxon>
        <taxon>Tracheophyta</taxon>
        <taxon>Spermatophyta</taxon>
        <taxon>Magnoliopsida</taxon>
        <taxon>eudicotyledons</taxon>
        <taxon>Gunneridae</taxon>
        <taxon>Pentapetalae</taxon>
        <taxon>rosids</taxon>
        <taxon>malvids</taxon>
        <taxon>Sapindales</taxon>
        <taxon>Sapindaceae</taxon>
        <taxon>Hippocastanoideae</taxon>
        <taxon>Acereae</taxon>
        <taxon>Dipteronia</taxon>
    </lineage>
</organism>
<name>A0AAE0E9Q7_9ROSI</name>
<dbReference type="InterPro" id="IPR007658">
    <property type="entry name" value="DUF594"/>
</dbReference>
<dbReference type="Proteomes" id="UP001281410">
    <property type="component" value="Unassembled WGS sequence"/>
</dbReference>
<evidence type="ECO:0000259" key="3">
    <source>
        <dbReference type="Pfam" id="PF13968"/>
    </source>
</evidence>
<dbReference type="Pfam" id="PF04578">
    <property type="entry name" value="DUF594"/>
    <property type="match status" value="1"/>
</dbReference>
<keyword evidence="2" id="KW-1133">Transmembrane helix</keyword>
<feature type="transmembrane region" description="Helical" evidence="2">
    <location>
        <begin position="288"/>
        <end position="309"/>
    </location>
</feature>
<feature type="region of interest" description="Disordered" evidence="1">
    <location>
        <begin position="718"/>
        <end position="740"/>
    </location>
</feature>
<dbReference type="AlphaFoldDB" id="A0AAE0E9Q7"/>
<reference evidence="4" key="1">
    <citation type="journal article" date="2023" name="Plant J.">
        <title>Genome sequences and population genomics provide insights into the demographic history, inbreeding, and mutation load of two 'living fossil' tree species of Dipteronia.</title>
        <authorList>
            <person name="Feng Y."/>
            <person name="Comes H.P."/>
            <person name="Chen J."/>
            <person name="Zhu S."/>
            <person name="Lu R."/>
            <person name="Zhang X."/>
            <person name="Li P."/>
            <person name="Qiu J."/>
            <person name="Olsen K.M."/>
            <person name="Qiu Y."/>
        </authorList>
    </citation>
    <scope>NUCLEOTIDE SEQUENCE</scope>
    <source>
        <strain evidence="4">NBL</strain>
    </source>
</reference>
<feature type="transmembrane region" description="Helical" evidence="2">
    <location>
        <begin position="17"/>
        <end position="36"/>
    </location>
</feature>